<proteinExistence type="predicted"/>
<protein>
    <recommendedName>
        <fullName evidence="1">Bacteriophage T5 Orf172 DNA-binding domain-containing protein</fullName>
    </recommendedName>
</protein>
<sequence>MSKGIIYIMTTAVSGLIKIGKTGSDQFENRMYQLESNGYSNVVALKRCFAIEVDDYDEKETLLHEIFSKSQVGGSELFALNKDLVIRLLSSFEGKQIFPKQEKKDSFEQAEMANQDGLEGLYFHNDKSGNAIATLKVLGNKYILCAKSLLAPNYDGINPPGWRKVRESLKLSKDGRLSKDLECSSPSMAAALVAGGARSGFSFWKNKDGKTMKDLIK</sequence>
<evidence type="ECO:0000313" key="3">
    <source>
        <dbReference type="Proteomes" id="UP000255423"/>
    </source>
</evidence>
<evidence type="ECO:0000313" key="2">
    <source>
        <dbReference type="EMBL" id="SUQ24531.1"/>
    </source>
</evidence>
<evidence type="ECO:0000259" key="1">
    <source>
        <dbReference type="SMART" id="SM00974"/>
    </source>
</evidence>
<dbReference type="EMBL" id="UHJL01000002">
    <property type="protein sequence ID" value="SUQ24531.1"/>
    <property type="molecule type" value="Genomic_DNA"/>
</dbReference>
<dbReference type="Proteomes" id="UP000255423">
    <property type="component" value="Unassembled WGS sequence"/>
</dbReference>
<accession>A0A380S7Q8</accession>
<dbReference type="Pfam" id="PF10544">
    <property type="entry name" value="T5orf172"/>
    <property type="match status" value="1"/>
</dbReference>
<dbReference type="InterPro" id="IPR025579">
    <property type="entry name" value="DUF4357"/>
</dbReference>
<reference evidence="2 3" key="1">
    <citation type="submission" date="2017-08" db="EMBL/GenBank/DDBJ databases">
        <authorList>
            <person name="de Groot N.N."/>
        </authorList>
    </citation>
    <scope>NUCLEOTIDE SEQUENCE [LARGE SCALE GENOMIC DNA]</scope>
    <source>
        <strain evidence="2 3">HM2</strain>
    </source>
</reference>
<dbReference type="Pfam" id="PF14267">
    <property type="entry name" value="DUF4357"/>
    <property type="match status" value="1"/>
</dbReference>
<organism evidence="2 3">
    <name type="scientific">Fibrobacter succinogenes</name>
    <name type="common">Bacteroides succinogenes</name>
    <dbReference type="NCBI Taxonomy" id="833"/>
    <lineage>
        <taxon>Bacteria</taxon>
        <taxon>Pseudomonadati</taxon>
        <taxon>Fibrobacterota</taxon>
        <taxon>Fibrobacteria</taxon>
        <taxon>Fibrobacterales</taxon>
        <taxon>Fibrobacteraceae</taxon>
        <taxon>Fibrobacter</taxon>
    </lineage>
</organism>
<feature type="domain" description="Bacteriophage T5 Orf172 DNA-binding" evidence="1">
    <location>
        <begin position="11"/>
        <end position="92"/>
    </location>
</feature>
<dbReference type="AlphaFoldDB" id="A0A380S7Q8"/>
<dbReference type="RefSeq" id="WP_109572994.1">
    <property type="nucleotide sequence ID" value="NZ_UHJL01000002.1"/>
</dbReference>
<dbReference type="InterPro" id="IPR018306">
    <property type="entry name" value="Phage_T5_Orf172_DNA-bd"/>
</dbReference>
<dbReference type="SMART" id="SM00974">
    <property type="entry name" value="T5orf172"/>
    <property type="match status" value="1"/>
</dbReference>
<gene>
    <name evidence="2" type="ORF">SAMN05661053_1937</name>
</gene>
<name>A0A380S7Q8_FIBSU</name>